<evidence type="ECO:0000256" key="2">
    <source>
        <dbReference type="SAM" id="MobiDB-lite"/>
    </source>
</evidence>
<evidence type="ECO:0000256" key="1">
    <source>
        <dbReference type="ARBA" id="ARBA00007362"/>
    </source>
</evidence>
<evidence type="ECO:0000313" key="5">
    <source>
        <dbReference type="EMBL" id="GGL86154.1"/>
    </source>
</evidence>
<feature type="transmembrane region" description="Helical" evidence="3">
    <location>
        <begin position="230"/>
        <end position="251"/>
    </location>
</feature>
<keyword evidence="3" id="KW-1133">Transmembrane helix</keyword>
<proteinExistence type="inferred from homology"/>
<dbReference type="GO" id="GO:0015565">
    <property type="term" value="F:threonine efflux transmembrane transporter activity"/>
    <property type="evidence" value="ECO:0007669"/>
    <property type="project" value="TreeGrafter"/>
</dbReference>
<protein>
    <submittedName>
        <fullName evidence="5">Membrane protein</fullName>
    </submittedName>
</protein>
<evidence type="ECO:0000313" key="6">
    <source>
        <dbReference type="Proteomes" id="UP000655208"/>
    </source>
</evidence>
<dbReference type="PANTHER" id="PTHR22911">
    <property type="entry name" value="ACYL-MALONYL CONDENSING ENZYME-RELATED"/>
    <property type="match status" value="1"/>
</dbReference>
<keyword evidence="3" id="KW-0812">Transmembrane</keyword>
<dbReference type="SUPFAM" id="SSF103481">
    <property type="entry name" value="Multidrug resistance efflux transporter EmrE"/>
    <property type="match status" value="1"/>
</dbReference>
<dbReference type="Pfam" id="PF00892">
    <property type="entry name" value="EamA"/>
    <property type="match status" value="1"/>
</dbReference>
<accession>A0A917W9K3</accession>
<reference evidence="5" key="2">
    <citation type="submission" date="2020-09" db="EMBL/GenBank/DDBJ databases">
        <authorList>
            <person name="Sun Q."/>
            <person name="Zhou Y."/>
        </authorList>
    </citation>
    <scope>NUCLEOTIDE SEQUENCE</scope>
    <source>
        <strain evidence="5">CGMCC 4.7308</strain>
    </source>
</reference>
<dbReference type="AlphaFoldDB" id="A0A917W9K3"/>
<dbReference type="InterPro" id="IPR037185">
    <property type="entry name" value="EmrE-like"/>
</dbReference>
<gene>
    <name evidence="5" type="ORF">GCM10011594_02270</name>
</gene>
<comment type="similarity">
    <text evidence="1">Belongs to the EamA transporter family.</text>
</comment>
<feature type="transmembrane region" description="Helical" evidence="3">
    <location>
        <begin position="205"/>
        <end position="224"/>
    </location>
</feature>
<feature type="transmembrane region" description="Helical" evidence="3">
    <location>
        <begin position="153"/>
        <end position="169"/>
    </location>
</feature>
<feature type="transmembrane region" description="Helical" evidence="3">
    <location>
        <begin position="128"/>
        <end position="146"/>
    </location>
</feature>
<keyword evidence="6" id="KW-1185">Reference proteome</keyword>
<dbReference type="GO" id="GO:0005886">
    <property type="term" value="C:plasma membrane"/>
    <property type="evidence" value="ECO:0007669"/>
    <property type="project" value="TreeGrafter"/>
</dbReference>
<dbReference type="PANTHER" id="PTHR22911:SF37">
    <property type="entry name" value="THREONINE_HOMOSERINE EXPORTER RHTA"/>
    <property type="match status" value="1"/>
</dbReference>
<reference evidence="5" key="1">
    <citation type="journal article" date="2014" name="Int. J. Syst. Evol. Microbiol.">
        <title>Complete genome sequence of Corynebacterium casei LMG S-19264T (=DSM 44701T), isolated from a smear-ripened cheese.</title>
        <authorList>
            <consortium name="US DOE Joint Genome Institute (JGI-PGF)"/>
            <person name="Walter F."/>
            <person name="Albersmeier A."/>
            <person name="Kalinowski J."/>
            <person name="Ruckert C."/>
        </authorList>
    </citation>
    <scope>NUCLEOTIDE SEQUENCE</scope>
    <source>
        <strain evidence="5">CGMCC 4.7308</strain>
    </source>
</reference>
<feature type="domain" description="EamA" evidence="4">
    <location>
        <begin position="175"/>
        <end position="308"/>
    </location>
</feature>
<feature type="region of interest" description="Disordered" evidence="2">
    <location>
        <begin position="316"/>
        <end position="352"/>
    </location>
</feature>
<dbReference type="Gene3D" id="1.10.3730.20">
    <property type="match status" value="1"/>
</dbReference>
<dbReference type="InterPro" id="IPR000620">
    <property type="entry name" value="EamA_dom"/>
</dbReference>
<evidence type="ECO:0000259" key="4">
    <source>
        <dbReference type="Pfam" id="PF00892"/>
    </source>
</evidence>
<feature type="transmembrane region" description="Helical" evidence="3">
    <location>
        <begin position="175"/>
        <end position="193"/>
    </location>
</feature>
<dbReference type="EMBL" id="BMNA01000001">
    <property type="protein sequence ID" value="GGL86154.1"/>
    <property type="molecule type" value="Genomic_DNA"/>
</dbReference>
<dbReference type="Proteomes" id="UP000655208">
    <property type="component" value="Unassembled WGS sequence"/>
</dbReference>
<feature type="transmembrane region" description="Helical" evidence="3">
    <location>
        <begin position="291"/>
        <end position="311"/>
    </location>
</feature>
<feature type="transmembrane region" description="Helical" evidence="3">
    <location>
        <begin position="103"/>
        <end position="122"/>
    </location>
</feature>
<feature type="transmembrane region" description="Helical" evidence="3">
    <location>
        <begin position="263"/>
        <end position="285"/>
    </location>
</feature>
<sequence>MHADPHFFPRAGMPTVAAVTVSGTVSRGGRSGDDAAADAALRGTALAVGSVASVQFGAALAARLIDSVGILGSVSLRQASAALVLTLVTRPWRVSWRGADLRATLLFGAVFVGMNLSLYTAISRLPLATAITLEFLGPLVLSLVTAGTWAHRVWALPAGAGVLLLGGGLHADDVLGVAFALAAGVLWATYILLSRRIGRSSSGLAGLTLATAVGAVVLLPVGAVQVGAALWHPAILGAGLVVGVLSSALPYSLDMLALRRLPTAVFSVLTSLNPAVGALAGLLVLHQRLPWPELVGIGLVTVASIGVTLAARRPAGGRRARRAGGSGRATAGATEQRHPDATAQAPVGPTED</sequence>
<organism evidence="5 6">
    <name type="scientific">Nakamurella endophytica</name>
    <dbReference type="NCBI Taxonomy" id="1748367"/>
    <lineage>
        <taxon>Bacteria</taxon>
        <taxon>Bacillati</taxon>
        <taxon>Actinomycetota</taxon>
        <taxon>Actinomycetes</taxon>
        <taxon>Nakamurellales</taxon>
        <taxon>Nakamurellaceae</taxon>
        <taxon>Nakamurella</taxon>
    </lineage>
</organism>
<name>A0A917W9K3_9ACTN</name>
<evidence type="ECO:0000256" key="3">
    <source>
        <dbReference type="SAM" id="Phobius"/>
    </source>
</evidence>
<keyword evidence="3" id="KW-0472">Membrane</keyword>
<comment type="caution">
    <text evidence="5">The sequence shown here is derived from an EMBL/GenBank/DDBJ whole genome shotgun (WGS) entry which is preliminary data.</text>
</comment>